<dbReference type="EMBL" id="CM017644">
    <property type="protein sequence ID" value="TYJ18242.1"/>
    <property type="molecule type" value="Genomic_DNA"/>
</dbReference>
<accession>A0A5D2XWN3</accession>
<protein>
    <submittedName>
        <fullName evidence="1">Uncharacterized protein</fullName>
    </submittedName>
</protein>
<organism evidence="1 2">
    <name type="scientific">Gossypium mustelinum</name>
    <name type="common">Cotton</name>
    <name type="synonym">Gossypium caicoense</name>
    <dbReference type="NCBI Taxonomy" id="34275"/>
    <lineage>
        <taxon>Eukaryota</taxon>
        <taxon>Viridiplantae</taxon>
        <taxon>Streptophyta</taxon>
        <taxon>Embryophyta</taxon>
        <taxon>Tracheophyta</taxon>
        <taxon>Spermatophyta</taxon>
        <taxon>Magnoliopsida</taxon>
        <taxon>eudicotyledons</taxon>
        <taxon>Gunneridae</taxon>
        <taxon>Pentapetalae</taxon>
        <taxon>rosids</taxon>
        <taxon>malvids</taxon>
        <taxon>Malvales</taxon>
        <taxon>Malvaceae</taxon>
        <taxon>Malvoideae</taxon>
        <taxon>Gossypium</taxon>
    </lineage>
</organism>
<sequence>MLGERKWGCRPRWRWEKLRSIFLKRQRNKNRADTQTDKSLGIEDTWMLVRRKTTWITIDPMDKKTNKQGECKKRQ</sequence>
<evidence type="ECO:0000313" key="2">
    <source>
        <dbReference type="Proteomes" id="UP000323597"/>
    </source>
</evidence>
<reference evidence="1 2" key="1">
    <citation type="submission" date="2019-07" db="EMBL/GenBank/DDBJ databases">
        <title>WGS assembly of Gossypium mustelinum.</title>
        <authorList>
            <person name="Chen Z.J."/>
            <person name="Sreedasyam A."/>
            <person name="Ando A."/>
            <person name="Song Q."/>
            <person name="De L."/>
            <person name="Hulse-Kemp A."/>
            <person name="Ding M."/>
            <person name="Ye W."/>
            <person name="Kirkbride R."/>
            <person name="Jenkins J."/>
            <person name="Plott C."/>
            <person name="Lovell J."/>
            <person name="Lin Y.-M."/>
            <person name="Vaughn R."/>
            <person name="Liu B."/>
            <person name="Li W."/>
            <person name="Simpson S."/>
            <person name="Scheffler B."/>
            <person name="Saski C."/>
            <person name="Grover C."/>
            <person name="Hu G."/>
            <person name="Conover J."/>
            <person name="Carlson J."/>
            <person name="Shu S."/>
            <person name="Boston L."/>
            <person name="Williams M."/>
            <person name="Peterson D."/>
            <person name="Mcgee K."/>
            <person name="Jones D."/>
            <person name="Wendel J."/>
            <person name="Stelly D."/>
            <person name="Grimwood J."/>
            <person name="Schmutz J."/>
        </authorList>
    </citation>
    <scope>NUCLEOTIDE SEQUENCE [LARGE SCALE GENOMIC DNA]</scope>
    <source>
        <strain evidence="1">1408120.09</strain>
    </source>
</reference>
<dbReference type="Proteomes" id="UP000323597">
    <property type="component" value="Chromosome A09"/>
</dbReference>
<proteinExistence type="predicted"/>
<dbReference type="AlphaFoldDB" id="A0A5D2XWN3"/>
<evidence type="ECO:0000313" key="1">
    <source>
        <dbReference type="EMBL" id="TYJ18242.1"/>
    </source>
</evidence>
<gene>
    <name evidence="1" type="ORF">E1A91_A09G109900v1</name>
</gene>
<keyword evidence="2" id="KW-1185">Reference proteome</keyword>
<name>A0A5D2XWN3_GOSMU</name>